<dbReference type="Pfam" id="PF07690">
    <property type="entry name" value="MFS_1"/>
    <property type="match status" value="1"/>
</dbReference>
<feature type="transmembrane region" description="Helical" evidence="7">
    <location>
        <begin position="307"/>
        <end position="326"/>
    </location>
</feature>
<proteinExistence type="predicted"/>
<evidence type="ECO:0000256" key="5">
    <source>
        <dbReference type="ARBA" id="ARBA00022989"/>
    </source>
</evidence>
<keyword evidence="2" id="KW-0813">Transport</keyword>
<name>A0A077NRT5_XENBV</name>
<dbReference type="PROSITE" id="PS50850">
    <property type="entry name" value="MFS"/>
    <property type="match status" value="1"/>
</dbReference>
<evidence type="ECO:0000256" key="2">
    <source>
        <dbReference type="ARBA" id="ARBA00022448"/>
    </source>
</evidence>
<evidence type="ECO:0000256" key="6">
    <source>
        <dbReference type="ARBA" id="ARBA00023136"/>
    </source>
</evidence>
<keyword evidence="4 7" id="KW-0812">Transmembrane</keyword>
<dbReference type="HOGENOM" id="CLU_677834_0_0_6"/>
<evidence type="ECO:0000313" key="10">
    <source>
        <dbReference type="Proteomes" id="UP000028487"/>
    </source>
</evidence>
<reference evidence="9" key="1">
    <citation type="submission" date="2013-07" db="EMBL/GenBank/DDBJ databases">
        <title>Sub-species coevolution in mutualistic symbiosis.</title>
        <authorList>
            <person name="Murfin K."/>
            <person name="Klassen J."/>
            <person name="Lee M."/>
            <person name="Forst S."/>
            <person name="Stock P."/>
            <person name="Goodrich-Blair H."/>
        </authorList>
    </citation>
    <scope>NUCLEOTIDE SEQUENCE [LARGE SCALE GENOMIC DNA]</scope>
    <source>
        <strain evidence="9">Feltiae Moldova</strain>
    </source>
</reference>
<dbReference type="InterPro" id="IPR020846">
    <property type="entry name" value="MFS_dom"/>
</dbReference>
<comment type="caution">
    <text evidence="9">The sequence shown here is derived from an EMBL/GenBank/DDBJ whole genome shotgun (WGS) entry which is preliminary data.</text>
</comment>
<evidence type="ECO:0000256" key="7">
    <source>
        <dbReference type="SAM" id="Phobius"/>
    </source>
</evidence>
<dbReference type="PANTHER" id="PTHR23517">
    <property type="entry name" value="RESISTANCE PROTEIN MDTM, PUTATIVE-RELATED-RELATED"/>
    <property type="match status" value="1"/>
</dbReference>
<feature type="transmembrane region" description="Helical" evidence="7">
    <location>
        <begin position="167"/>
        <end position="188"/>
    </location>
</feature>
<dbReference type="SUPFAM" id="SSF103473">
    <property type="entry name" value="MFS general substrate transporter"/>
    <property type="match status" value="1"/>
</dbReference>
<dbReference type="RefSeq" id="WP_038224290.1">
    <property type="nucleotide sequence ID" value="NZ_CAWLWD010000186.1"/>
</dbReference>
<dbReference type="PANTHER" id="PTHR23517:SF2">
    <property type="entry name" value="MULTIDRUG RESISTANCE PROTEIN MDTH"/>
    <property type="match status" value="1"/>
</dbReference>
<dbReference type="GO" id="GO:0022857">
    <property type="term" value="F:transmembrane transporter activity"/>
    <property type="evidence" value="ECO:0007669"/>
    <property type="project" value="InterPro"/>
</dbReference>
<feature type="transmembrane region" description="Helical" evidence="7">
    <location>
        <begin position="338"/>
        <end position="355"/>
    </location>
</feature>
<keyword evidence="6 7" id="KW-0472">Membrane</keyword>
<feature type="domain" description="Major facilitator superfamily (MFS) profile" evidence="8">
    <location>
        <begin position="14"/>
        <end position="398"/>
    </location>
</feature>
<evidence type="ECO:0000256" key="1">
    <source>
        <dbReference type="ARBA" id="ARBA00004651"/>
    </source>
</evidence>
<dbReference type="EMBL" id="CBSV010000136">
    <property type="protein sequence ID" value="CDH01565.1"/>
    <property type="molecule type" value="Genomic_DNA"/>
</dbReference>
<feature type="transmembrane region" description="Helical" evidence="7">
    <location>
        <begin position="52"/>
        <end position="72"/>
    </location>
</feature>
<keyword evidence="5 7" id="KW-1133">Transmembrane helix</keyword>
<feature type="transmembrane region" description="Helical" evidence="7">
    <location>
        <begin position="253"/>
        <end position="275"/>
    </location>
</feature>
<feature type="transmembrane region" description="Helical" evidence="7">
    <location>
        <begin position="375"/>
        <end position="395"/>
    </location>
</feature>
<dbReference type="Proteomes" id="UP000028487">
    <property type="component" value="Unassembled WGS sequence"/>
</dbReference>
<dbReference type="Gene3D" id="1.20.1250.20">
    <property type="entry name" value="MFS general substrate transporter like domains"/>
    <property type="match status" value="1"/>
</dbReference>
<feature type="transmembrane region" description="Helical" evidence="7">
    <location>
        <begin position="209"/>
        <end position="233"/>
    </location>
</feature>
<evidence type="ECO:0000256" key="3">
    <source>
        <dbReference type="ARBA" id="ARBA00022475"/>
    </source>
</evidence>
<evidence type="ECO:0000256" key="4">
    <source>
        <dbReference type="ARBA" id="ARBA00022692"/>
    </source>
</evidence>
<dbReference type="InterPro" id="IPR036259">
    <property type="entry name" value="MFS_trans_sf"/>
</dbReference>
<dbReference type="InterPro" id="IPR022324">
    <property type="entry name" value="Bacilysin_exporter_BacE_put"/>
</dbReference>
<feature type="transmembrane region" description="Helical" evidence="7">
    <location>
        <begin position="92"/>
        <end position="119"/>
    </location>
</feature>
<evidence type="ECO:0000259" key="8">
    <source>
        <dbReference type="PROSITE" id="PS50850"/>
    </source>
</evidence>
<dbReference type="PRINTS" id="PR01988">
    <property type="entry name" value="EXPORTERBACE"/>
</dbReference>
<comment type="subcellular location">
    <subcellularLocation>
        <location evidence="1">Cell membrane</location>
        <topology evidence="1">Multi-pass membrane protein</topology>
    </subcellularLocation>
</comment>
<dbReference type="AlphaFoldDB" id="A0A077NRT5"/>
<gene>
    <name evidence="9" type="ORF">XBFM1_2200045</name>
</gene>
<protein>
    <submittedName>
        <fullName evidence="9">Putative transport system membrane protein</fullName>
    </submittedName>
</protein>
<organism evidence="9 10">
    <name type="scientific">Xenorhabdus bovienii str. feltiae Moldova</name>
    <dbReference type="NCBI Taxonomy" id="1398200"/>
    <lineage>
        <taxon>Bacteria</taxon>
        <taxon>Pseudomonadati</taxon>
        <taxon>Pseudomonadota</taxon>
        <taxon>Gammaproteobacteria</taxon>
        <taxon>Enterobacterales</taxon>
        <taxon>Morganellaceae</taxon>
        <taxon>Xenorhabdus</taxon>
    </lineage>
</organism>
<dbReference type="InterPro" id="IPR050171">
    <property type="entry name" value="MFS_Transporters"/>
</dbReference>
<dbReference type="InterPro" id="IPR011701">
    <property type="entry name" value="MFS"/>
</dbReference>
<feature type="transmembrane region" description="Helical" evidence="7">
    <location>
        <begin position="282"/>
        <end position="301"/>
    </location>
</feature>
<keyword evidence="3" id="KW-1003">Cell membrane</keyword>
<accession>A0A077NRT5</accession>
<sequence>MTIWVDIKEFPLSTKKVLFVQWLTTMGSFAVIPFLVIFLVQHKHLSIEFSTFQLSLFLAGQYGATFIGGVMSDKLSSNMTMKCGLSVQIFCYLIFLFNISTPWIICVLSIGIGIGRGLFTPAAKTLVTLLSKESNKVLLFSFRSTINNIGVALGSAIGGFFMNIDSALFFGIASASQLIALLILYFLPNPHKIHTVLNVPSLRKNNNGAIGYLITNIPFIMVCLFYILFNFIYTQLQSTFPLFASYHWGALSVSALFIMNAVIVILFQVLINVWLNKWFSPWLSMCFGFLAFFVTFLAIGITKELGFFIILIAFFTFGEITIEPTIDAVTSSNISTKWLGSAFGVLGITGLIGSVTGNSIAGHFLRIDINNPQNLWMICMIISLIGVFFALFSFLKRKNANSIKIN</sequence>
<dbReference type="GO" id="GO:0005886">
    <property type="term" value="C:plasma membrane"/>
    <property type="evidence" value="ECO:0007669"/>
    <property type="project" value="UniProtKB-SubCell"/>
</dbReference>
<feature type="transmembrane region" description="Helical" evidence="7">
    <location>
        <begin position="20"/>
        <end position="40"/>
    </location>
</feature>
<evidence type="ECO:0000313" key="9">
    <source>
        <dbReference type="EMBL" id="CDH01565.1"/>
    </source>
</evidence>